<dbReference type="Pfam" id="PF04127">
    <property type="entry name" value="DFP"/>
    <property type="match status" value="1"/>
</dbReference>
<dbReference type="Proteomes" id="UP000317496">
    <property type="component" value="Chromosome"/>
</dbReference>
<accession>A0A516H7H3</accession>
<keyword evidence="3" id="KW-0479">Metal-binding</keyword>
<dbReference type="GO" id="GO:0004633">
    <property type="term" value="F:phosphopantothenoylcysteine decarboxylase activity"/>
    <property type="evidence" value="ECO:0007669"/>
    <property type="project" value="UniProtKB-UniRule"/>
</dbReference>
<keyword evidence="1 3" id="KW-0210">Decarboxylase</keyword>
<keyword evidence="3" id="KW-0511">Multifunctional enzyme</keyword>
<feature type="binding site" evidence="3">
    <location>
        <position position="364"/>
    </location>
    <ligand>
        <name>CTP</name>
        <dbReference type="ChEBI" id="CHEBI:37563"/>
    </ligand>
</feature>
<dbReference type="PANTHER" id="PTHR14359">
    <property type="entry name" value="HOMO-OLIGOMERIC FLAVIN CONTAINING CYS DECARBOXYLASE FAMILY"/>
    <property type="match status" value="1"/>
</dbReference>
<feature type="binding site" evidence="3">
    <location>
        <position position="368"/>
    </location>
    <ligand>
        <name>CTP</name>
        <dbReference type="ChEBI" id="CHEBI:37563"/>
    </ligand>
</feature>
<protein>
    <recommendedName>
        <fullName evidence="3">Coenzyme A biosynthesis bifunctional protein CoaBC</fullName>
    </recommendedName>
    <alternativeName>
        <fullName evidence="3">DNA/pantothenate metabolism flavoprotein</fullName>
    </alternativeName>
    <alternativeName>
        <fullName evidence="3">Phosphopantothenoylcysteine synthetase/decarboxylase</fullName>
        <shortName evidence="3">PPCS-PPCDC</shortName>
    </alternativeName>
    <domain>
        <recommendedName>
            <fullName evidence="3">Phosphopantothenoylcysteine decarboxylase</fullName>
            <shortName evidence="3">PPC decarboxylase</shortName>
            <shortName evidence="3">PPC-DC</shortName>
            <ecNumber evidence="3">4.1.1.36</ecNumber>
        </recommendedName>
        <alternativeName>
            <fullName evidence="3">CoaC</fullName>
        </alternativeName>
    </domain>
    <domain>
        <recommendedName>
            <fullName evidence="3">Phosphopantothenate--cysteine ligase</fullName>
            <ecNumber evidence="3">6.3.2.5</ecNumber>
        </recommendedName>
        <alternativeName>
            <fullName evidence="3">CoaB</fullName>
        </alternativeName>
        <alternativeName>
            <fullName evidence="3">Phosphopantothenoylcysteine synthetase</fullName>
            <shortName evidence="3">PPC synthetase</shortName>
            <shortName evidence="3">PPC-S</shortName>
        </alternativeName>
    </domain>
</protein>
<dbReference type="Gene3D" id="3.40.50.10300">
    <property type="entry name" value="CoaB-like"/>
    <property type="match status" value="1"/>
</dbReference>
<dbReference type="Pfam" id="PF02441">
    <property type="entry name" value="Flavoprotein"/>
    <property type="match status" value="1"/>
</dbReference>
<comment type="pathway">
    <text evidence="3">Cofactor biosynthesis; coenzyme A biosynthesis; CoA from (R)-pantothenate: step 2/5.</text>
</comment>
<dbReference type="PANTHER" id="PTHR14359:SF6">
    <property type="entry name" value="PHOSPHOPANTOTHENOYLCYSTEINE DECARBOXYLASE"/>
    <property type="match status" value="1"/>
</dbReference>
<feature type="binding site" evidence="3">
    <location>
        <position position="302"/>
    </location>
    <ligand>
        <name>CTP</name>
        <dbReference type="ChEBI" id="CHEBI:37563"/>
    </ligand>
</feature>
<evidence type="ECO:0000256" key="1">
    <source>
        <dbReference type="ARBA" id="ARBA00022793"/>
    </source>
</evidence>
<dbReference type="InterPro" id="IPR035929">
    <property type="entry name" value="CoaB-like_sf"/>
</dbReference>
<feature type="region of interest" description="Phosphopantothenate--cysteine ligase" evidence="3">
    <location>
        <begin position="215"/>
        <end position="436"/>
    </location>
</feature>
<dbReference type="EMBL" id="CP041636">
    <property type="protein sequence ID" value="QDO99699.1"/>
    <property type="molecule type" value="Genomic_DNA"/>
</dbReference>
<feature type="region of interest" description="Phosphopantothenoylcysteine decarboxylase" evidence="3">
    <location>
        <begin position="1"/>
        <end position="214"/>
    </location>
</feature>
<feature type="binding site" evidence="3">
    <location>
        <position position="312"/>
    </location>
    <ligand>
        <name>CTP</name>
        <dbReference type="ChEBI" id="CHEBI:37563"/>
    </ligand>
</feature>
<proteinExistence type="inferred from homology"/>
<comment type="cofactor">
    <cofactor evidence="3">
        <name>FMN</name>
        <dbReference type="ChEBI" id="CHEBI:58210"/>
    </cofactor>
    <text evidence="3">Binds 1 FMN per subunit.</text>
</comment>
<dbReference type="Gene3D" id="3.40.50.1950">
    <property type="entry name" value="Flavin prenyltransferase-like"/>
    <property type="match status" value="1"/>
</dbReference>
<dbReference type="AlphaFoldDB" id="A0A516H7H3"/>
<dbReference type="InterPro" id="IPR003382">
    <property type="entry name" value="Flavoprotein"/>
</dbReference>
<dbReference type="SUPFAM" id="SSF52507">
    <property type="entry name" value="Homo-oligomeric flavin-containing Cys decarboxylases, HFCD"/>
    <property type="match status" value="1"/>
</dbReference>
<dbReference type="InterPro" id="IPR005252">
    <property type="entry name" value="CoaBC"/>
</dbReference>
<evidence type="ECO:0000313" key="6">
    <source>
        <dbReference type="EMBL" id="QDO99699.1"/>
    </source>
</evidence>
<feature type="binding site" evidence="3">
    <location>
        <position position="350"/>
    </location>
    <ligand>
        <name>CTP</name>
        <dbReference type="ChEBI" id="CHEBI:37563"/>
    </ligand>
</feature>
<dbReference type="GO" id="GO:0015937">
    <property type="term" value="P:coenzyme A biosynthetic process"/>
    <property type="evidence" value="ECO:0007669"/>
    <property type="project" value="UniProtKB-UniRule"/>
</dbReference>
<dbReference type="KEGG" id="fer:FNB15_08630"/>
<keyword evidence="7" id="KW-1185">Reference proteome</keyword>
<keyword evidence="3" id="KW-0288">FMN</keyword>
<comment type="similarity">
    <text evidence="3">In the C-terminal section; belongs to the PPC synthetase family.</text>
</comment>
<dbReference type="RefSeq" id="WP_144258695.1">
    <property type="nucleotide sequence ID" value="NZ_CP041636.1"/>
</dbReference>
<feature type="active site" description="Proton donor" evidence="3">
    <location>
        <position position="157"/>
    </location>
</feature>
<feature type="domain" description="DNA/pantothenate metabolism flavoprotein C-terminal" evidence="5">
    <location>
        <begin position="210"/>
        <end position="421"/>
    </location>
</feature>
<comment type="pathway">
    <text evidence="3">Cofactor biosynthesis; coenzyme A biosynthesis; CoA from (R)-pantothenate: step 3/5.</text>
</comment>
<gene>
    <name evidence="3" type="primary">coaBC</name>
    <name evidence="6" type="ORF">FNB15_08630</name>
</gene>
<comment type="cofactor">
    <cofactor evidence="3">
        <name>Mg(2+)</name>
        <dbReference type="ChEBI" id="CHEBI:18420"/>
    </cofactor>
</comment>
<dbReference type="InterPro" id="IPR007085">
    <property type="entry name" value="DNA/pantothenate-metab_flavo_C"/>
</dbReference>
<comment type="catalytic activity">
    <reaction evidence="3">
        <text>(R)-4'-phosphopantothenate + L-cysteine + CTP = N-[(R)-4-phosphopantothenoyl]-L-cysteine + CMP + diphosphate + H(+)</text>
        <dbReference type="Rhea" id="RHEA:19397"/>
        <dbReference type="ChEBI" id="CHEBI:10986"/>
        <dbReference type="ChEBI" id="CHEBI:15378"/>
        <dbReference type="ChEBI" id="CHEBI:33019"/>
        <dbReference type="ChEBI" id="CHEBI:35235"/>
        <dbReference type="ChEBI" id="CHEBI:37563"/>
        <dbReference type="ChEBI" id="CHEBI:59458"/>
        <dbReference type="ChEBI" id="CHEBI:60377"/>
        <dbReference type="EC" id="6.3.2.5"/>
    </reaction>
</comment>
<sequence>MLKGKRILLVVSGGIAAFKVPDLIRRLAERGVSVRCAMTRAAEQFVTPLTLASLSGEKVSTDIFSLTDEAEMGHIELSRDADLVVVAPATANILARMANGHADDLATTLLLATDKPVLVAPAMNVRMWYHPATQRNVERLKADGVDFIGPNEGEMACGEYGPGRMSEPLEIVAAIEAQFGKPLPKHLTLVQSRPAQKESGAAITPLKQDLKGRRAIVTSGPTHEPIDPVRYIANRSSGKQGHAIAAALAARGAEVTLVTGPVTLPDPPGVRTVHVEAARDMFSACFLDLPVDIFVAAAAVADWRVAVEAPQKLKKSGDLPPVLKLAENPDILRAISTTDAKRRPALVVGFAAETENVVAHAQKKLSSKGCDWILANDVSEGTQTFGGDSNAVHLVTANAVEDWPRMSKTEVAARLAERIAAAFNEDTTKKNLKKGS</sequence>
<dbReference type="UniPathway" id="UPA00241">
    <property type="reaction ID" value="UER00353"/>
</dbReference>
<dbReference type="OrthoDB" id="9802554at2"/>
<evidence type="ECO:0000259" key="4">
    <source>
        <dbReference type="Pfam" id="PF02441"/>
    </source>
</evidence>
<dbReference type="GO" id="GO:0015941">
    <property type="term" value="P:pantothenate catabolic process"/>
    <property type="evidence" value="ECO:0007669"/>
    <property type="project" value="InterPro"/>
</dbReference>
<evidence type="ECO:0000313" key="7">
    <source>
        <dbReference type="Proteomes" id="UP000317496"/>
    </source>
</evidence>
<feature type="binding site" evidence="3">
    <location>
        <begin position="329"/>
        <end position="332"/>
    </location>
    <ligand>
        <name>CTP</name>
        <dbReference type="ChEBI" id="CHEBI:37563"/>
    </ligand>
</feature>
<dbReference type="GO" id="GO:0071513">
    <property type="term" value="C:phosphopantothenoylcysteine decarboxylase complex"/>
    <property type="evidence" value="ECO:0007669"/>
    <property type="project" value="TreeGrafter"/>
</dbReference>
<feature type="domain" description="Flavoprotein" evidence="4">
    <location>
        <begin position="5"/>
        <end position="177"/>
    </location>
</feature>
<dbReference type="GO" id="GO:0046872">
    <property type="term" value="F:metal ion binding"/>
    <property type="evidence" value="ECO:0007669"/>
    <property type="project" value="UniProtKB-KW"/>
</dbReference>
<name>A0A516H7H3_9PROT</name>
<dbReference type="EC" id="6.3.2.5" evidence="3"/>
<dbReference type="GO" id="GO:0004632">
    <property type="term" value="F:phosphopantothenate--cysteine ligase activity"/>
    <property type="evidence" value="ECO:0007669"/>
    <property type="project" value="UniProtKB-UniRule"/>
</dbReference>
<keyword evidence="3" id="KW-0285">Flavoprotein</keyword>
<keyword evidence="3" id="KW-0460">Magnesium</keyword>
<evidence type="ECO:0000256" key="3">
    <source>
        <dbReference type="HAMAP-Rule" id="MF_02225"/>
    </source>
</evidence>
<comment type="function">
    <text evidence="3">Catalyzes two sequential steps in the biosynthesis of coenzyme A. In the first step cysteine is conjugated to 4'-phosphopantothenate to form 4-phosphopantothenoylcysteine. In the second step the latter compound is decarboxylated to form 4'-phosphopantotheine.</text>
</comment>
<comment type="similarity">
    <text evidence="3">In the N-terminal section; belongs to the HFCD (homo-oligomeric flavin containing Cys decarboxylase) superfamily.</text>
</comment>
<dbReference type="SUPFAM" id="SSF102645">
    <property type="entry name" value="CoaB-like"/>
    <property type="match status" value="1"/>
</dbReference>
<comment type="caution">
    <text evidence="3">Lacks conserved residue(s) required for the propagation of feature annotation.</text>
</comment>
<dbReference type="EC" id="4.1.1.36" evidence="3"/>
<organism evidence="6 7">
    <name type="scientific">Ferrovibrio terrae</name>
    <dbReference type="NCBI Taxonomy" id="2594003"/>
    <lineage>
        <taxon>Bacteria</taxon>
        <taxon>Pseudomonadati</taxon>
        <taxon>Pseudomonadota</taxon>
        <taxon>Alphaproteobacteria</taxon>
        <taxon>Rhodospirillales</taxon>
        <taxon>Rhodospirillaceae</taxon>
        <taxon>Ferrovibrio</taxon>
    </lineage>
</organism>
<comment type="catalytic activity">
    <reaction evidence="3">
        <text>N-[(R)-4-phosphopantothenoyl]-L-cysteine + H(+) = (R)-4'-phosphopantetheine + CO2</text>
        <dbReference type="Rhea" id="RHEA:16793"/>
        <dbReference type="ChEBI" id="CHEBI:15378"/>
        <dbReference type="ChEBI" id="CHEBI:16526"/>
        <dbReference type="ChEBI" id="CHEBI:59458"/>
        <dbReference type="ChEBI" id="CHEBI:61723"/>
        <dbReference type="EC" id="4.1.1.36"/>
    </reaction>
</comment>
<keyword evidence="3" id="KW-0436">Ligase</keyword>
<dbReference type="InterPro" id="IPR036551">
    <property type="entry name" value="Flavin_trans-like"/>
</dbReference>
<dbReference type="GO" id="GO:0010181">
    <property type="term" value="F:FMN binding"/>
    <property type="evidence" value="ECO:0007669"/>
    <property type="project" value="UniProtKB-UniRule"/>
</dbReference>
<evidence type="ECO:0000256" key="2">
    <source>
        <dbReference type="ARBA" id="ARBA00023239"/>
    </source>
</evidence>
<dbReference type="HAMAP" id="MF_02225">
    <property type="entry name" value="CoaBC"/>
    <property type="match status" value="1"/>
</dbReference>
<reference evidence="6 7" key="1">
    <citation type="submission" date="2019-07" db="EMBL/GenBank/DDBJ databases">
        <title>Genome sequencing for Ferrovibrio sp. K5.</title>
        <authorList>
            <person name="Park S.-J."/>
        </authorList>
    </citation>
    <scope>NUCLEOTIDE SEQUENCE [LARGE SCALE GENOMIC DNA]</scope>
    <source>
        <strain evidence="6 7">K5</strain>
    </source>
</reference>
<evidence type="ECO:0000259" key="5">
    <source>
        <dbReference type="Pfam" id="PF04127"/>
    </source>
</evidence>
<keyword evidence="2 3" id="KW-0456">Lyase</keyword>